<evidence type="ECO:0000313" key="2">
    <source>
        <dbReference type="Proteomes" id="UP000218238"/>
    </source>
</evidence>
<evidence type="ECO:0000313" key="1">
    <source>
        <dbReference type="EMBL" id="PAX51455.1"/>
    </source>
</evidence>
<comment type="caution">
    <text evidence="1">The sequence shown here is derived from an EMBL/GenBank/DDBJ whole genome shotgun (WGS) entry which is preliminary data.</text>
</comment>
<dbReference type="Proteomes" id="UP000218238">
    <property type="component" value="Unassembled WGS sequence"/>
</dbReference>
<name>A0A2A2TCU4_9CYAN</name>
<sequence length="131" mass="15149">MNIAVELPSGKILNIARFIALIPINTANNISYDLILEGYSSPVNLEVNDAETLKKILFLDKDLIPVNQSEWEKHKQLQQNQRAIALLQQRIKRHENISETESLQREDLFNDFKQVIDAERLPGQKLYSEYS</sequence>
<reference evidence="1 2" key="1">
    <citation type="submission" date="2017-08" db="EMBL/GenBank/DDBJ databases">
        <title>Draft genome sequence of filamentous cyanobacterium Calothrix elsteri CCALA 953.</title>
        <authorList>
            <person name="Gagunashvili A.N."/>
            <person name="Elster J."/>
            <person name="Andresson O.S."/>
        </authorList>
    </citation>
    <scope>NUCLEOTIDE SEQUENCE [LARGE SCALE GENOMIC DNA]</scope>
    <source>
        <strain evidence="1 2">CCALA 953</strain>
    </source>
</reference>
<accession>A0A2A2TCU4</accession>
<protein>
    <submittedName>
        <fullName evidence="1">Uncharacterized protein</fullName>
    </submittedName>
</protein>
<dbReference type="AlphaFoldDB" id="A0A2A2TCU4"/>
<dbReference type="OrthoDB" id="516584at2"/>
<keyword evidence="2" id="KW-1185">Reference proteome</keyword>
<proteinExistence type="predicted"/>
<dbReference type="EMBL" id="NTFS01000392">
    <property type="protein sequence ID" value="PAX51455.1"/>
    <property type="molecule type" value="Genomic_DNA"/>
</dbReference>
<organism evidence="1 2">
    <name type="scientific">Brunnivagina elsteri CCALA 953</name>
    <dbReference type="NCBI Taxonomy" id="987040"/>
    <lineage>
        <taxon>Bacteria</taxon>
        <taxon>Bacillati</taxon>
        <taxon>Cyanobacteriota</taxon>
        <taxon>Cyanophyceae</taxon>
        <taxon>Nostocales</taxon>
        <taxon>Calotrichaceae</taxon>
        <taxon>Brunnivagina</taxon>
    </lineage>
</organism>
<gene>
    <name evidence="1" type="ORF">CK510_24675</name>
</gene>